<dbReference type="Gene3D" id="2.60.120.10">
    <property type="entry name" value="Jelly Rolls"/>
    <property type="match status" value="2"/>
</dbReference>
<protein>
    <submittedName>
        <fullName evidence="2">Quercetin 2,3-dioxygenase</fullName>
    </submittedName>
</protein>
<dbReference type="PANTHER" id="PTHR36440">
    <property type="entry name" value="PUTATIVE (AFU_ORTHOLOGUE AFUA_8G07350)-RELATED"/>
    <property type="match status" value="1"/>
</dbReference>
<dbReference type="OrthoDB" id="9798709at2"/>
<keyword evidence="2" id="KW-0560">Oxidoreductase</keyword>
<gene>
    <name evidence="2" type="ORF">C8N44_11270</name>
</gene>
<dbReference type="InterPro" id="IPR011051">
    <property type="entry name" value="RmlC_Cupin_sf"/>
</dbReference>
<comment type="caution">
    <text evidence="2">The sequence shown here is derived from an EMBL/GenBank/DDBJ whole genome shotgun (WGS) entry which is preliminary data.</text>
</comment>
<dbReference type="GO" id="GO:0051213">
    <property type="term" value="F:dioxygenase activity"/>
    <property type="evidence" value="ECO:0007669"/>
    <property type="project" value="UniProtKB-KW"/>
</dbReference>
<dbReference type="CDD" id="cd02215">
    <property type="entry name" value="cupin_QDO_N_C"/>
    <property type="match status" value="2"/>
</dbReference>
<dbReference type="AlphaFoldDB" id="A0A2T6AUN6"/>
<dbReference type="InterPro" id="IPR014710">
    <property type="entry name" value="RmlC-like_jellyroll"/>
</dbReference>
<evidence type="ECO:0000313" key="3">
    <source>
        <dbReference type="Proteomes" id="UP000244069"/>
    </source>
</evidence>
<dbReference type="InterPro" id="IPR013096">
    <property type="entry name" value="Cupin_2"/>
</dbReference>
<dbReference type="InterPro" id="IPR006311">
    <property type="entry name" value="TAT_signal"/>
</dbReference>
<dbReference type="InterPro" id="IPR019546">
    <property type="entry name" value="TAT_signal_bac_arc"/>
</dbReference>
<feature type="domain" description="Cupin type-2" evidence="1">
    <location>
        <begin position="90"/>
        <end position="144"/>
    </location>
</feature>
<dbReference type="EMBL" id="QBKN01000012">
    <property type="protein sequence ID" value="PTX47446.1"/>
    <property type="molecule type" value="Genomic_DNA"/>
</dbReference>
<dbReference type="Proteomes" id="UP000244069">
    <property type="component" value="Unassembled WGS sequence"/>
</dbReference>
<evidence type="ECO:0000313" key="2">
    <source>
        <dbReference type="EMBL" id="PTX47446.1"/>
    </source>
</evidence>
<organism evidence="2 3">
    <name type="scientific">Allosediminivita pacifica</name>
    <dbReference type="NCBI Taxonomy" id="1267769"/>
    <lineage>
        <taxon>Bacteria</taxon>
        <taxon>Pseudomonadati</taxon>
        <taxon>Pseudomonadota</taxon>
        <taxon>Alphaproteobacteria</taxon>
        <taxon>Rhodobacterales</taxon>
        <taxon>Paracoccaceae</taxon>
        <taxon>Allosediminivita</taxon>
    </lineage>
</organism>
<dbReference type="PROSITE" id="PS51318">
    <property type="entry name" value="TAT"/>
    <property type="match status" value="1"/>
</dbReference>
<keyword evidence="2" id="KW-0223">Dioxygenase</keyword>
<sequence length="373" mass="40343">MGLSRRDFFGRVAVGGVAAAVAADTVMAATPLGQLPPLGTGGTLPGKPDLYALRNGEGEHHLVGGHVATLIARTSETGGEYTAAILTGGKGAGLPLHRHAETDEVFFLLSGRLELHMDGAVHMLTEGDYAYIPAGTPHGYRMQGWRTRVLTWSIGSGLAGFYPALGTPYSRAVQPDGADTILTEAQLQKASAASDVTFLGDLPEGQATLVTARGIPDSRQPYVLQDGEGERLLAADQLFSFTQTTASNDDTFFSVLTEGPTGAPVPWHYHQHHTENFFCLEGIMTMWLNGQEVTLHPGDYCMVPPNTVHSYRMDSPYTRFFGWLVPGVFEPFFHYLGQPTEAHVFPTDPAPFSFDRVTAHMDELDLNVLIVND</sequence>
<dbReference type="NCBIfam" id="TIGR01409">
    <property type="entry name" value="TAT_signal_seq"/>
    <property type="match status" value="1"/>
</dbReference>
<proteinExistence type="predicted"/>
<dbReference type="RefSeq" id="WP_158274042.1">
    <property type="nucleotide sequence ID" value="NZ_BMEZ01000014.1"/>
</dbReference>
<reference evidence="2 3" key="1">
    <citation type="submission" date="2018-04" db="EMBL/GenBank/DDBJ databases">
        <title>Genomic Encyclopedia of Archaeal and Bacterial Type Strains, Phase II (KMG-II): from individual species to whole genera.</title>
        <authorList>
            <person name="Goeker M."/>
        </authorList>
    </citation>
    <scope>NUCLEOTIDE SEQUENCE [LARGE SCALE GENOMIC DNA]</scope>
    <source>
        <strain evidence="2 3">DSM 29329</strain>
    </source>
</reference>
<keyword evidence="3" id="KW-1185">Reference proteome</keyword>
<dbReference type="PANTHER" id="PTHR36440:SF1">
    <property type="entry name" value="PUTATIVE (AFU_ORTHOLOGUE AFUA_8G07350)-RELATED"/>
    <property type="match status" value="1"/>
</dbReference>
<dbReference type="SUPFAM" id="SSF51182">
    <property type="entry name" value="RmlC-like cupins"/>
    <property type="match status" value="1"/>
</dbReference>
<evidence type="ECO:0000259" key="1">
    <source>
        <dbReference type="Pfam" id="PF07883"/>
    </source>
</evidence>
<dbReference type="InterPro" id="IPR053146">
    <property type="entry name" value="QDO-like"/>
</dbReference>
<accession>A0A2T6AUN6</accession>
<dbReference type="Pfam" id="PF07883">
    <property type="entry name" value="Cupin_2"/>
    <property type="match status" value="2"/>
</dbReference>
<name>A0A2T6AUN6_9RHOB</name>
<feature type="domain" description="Cupin type-2" evidence="1">
    <location>
        <begin position="260"/>
        <end position="315"/>
    </location>
</feature>